<reference evidence="2" key="1">
    <citation type="journal article" date="2019" name="Int. J. Syst. Evol. Microbiol.">
        <title>The Global Catalogue of Microorganisms (GCM) 10K type strain sequencing project: providing services to taxonomists for standard genome sequencing and annotation.</title>
        <authorList>
            <consortium name="The Broad Institute Genomics Platform"/>
            <consortium name="The Broad Institute Genome Sequencing Center for Infectious Disease"/>
            <person name="Wu L."/>
            <person name="Ma J."/>
        </authorList>
    </citation>
    <scope>NUCLEOTIDE SEQUENCE [LARGE SCALE GENOMIC DNA]</scope>
    <source>
        <strain evidence="2">LMG 29247</strain>
    </source>
</reference>
<evidence type="ECO:0000313" key="2">
    <source>
        <dbReference type="Proteomes" id="UP001597304"/>
    </source>
</evidence>
<comment type="caution">
    <text evidence="1">The sequence shown here is derived from an EMBL/GenBank/DDBJ whole genome shotgun (WGS) entry which is preliminary data.</text>
</comment>
<accession>A0ABW4KP94</accession>
<dbReference type="EMBL" id="JBHUEJ010000008">
    <property type="protein sequence ID" value="MFD1709579.1"/>
    <property type="molecule type" value="Genomic_DNA"/>
</dbReference>
<organism evidence="1 2">
    <name type="scientific">Ottowia flava</name>
    <dbReference type="NCBI Taxonomy" id="2675430"/>
    <lineage>
        <taxon>Bacteria</taxon>
        <taxon>Pseudomonadati</taxon>
        <taxon>Pseudomonadota</taxon>
        <taxon>Betaproteobacteria</taxon>
        <taxon>Burkholderiales</taxon>
        <taxon>Comamonadaceae</taxon>
        <taxon>Ottowia</taxon>
    </lineage>
</organism>
<name>A0ABW4KP94_9BURK</name>
<protein>
    <recommendedName>
        <fullName evidence="3">DUF2971 domain-containing protein</fullName>
    </recommendedName>
</protein>
<keyword evidence="2" id="KW-1185">Reference proteome</keyword>
<proteinExistence type="predicted"/>
<dbReference type="RefSeq" id="WP_147913526.1">
    <property type="nucleotide sequence ID" value="NZ_JBHUEJ010000008.1"/>
</dbReference>
<dbReference type="Proteomes" id="UP001597304">
    <property type="component" value="Unassembled WGS sequence"/>
</dbReference>
<sequence length="237" mass="26908">MRDVDFFRYKYAPTTTHMVFFDASPIEVADLIYSHRLDLLSRTDRKGEVQIENVDGPLESKLRKLLPLTNAENRMLVSGTKSNWALYLSNGIPGTDTGSLPRYLTRTLKVRSIAIVMVVDGPDSLGSMQFSYRNGTALVNLGTPEAPYYDFPTRSVAAHRESKWEFREHGEPLPFEEFGSYRERRIKDRLTPEMIERYCGYLGISLFDLSFYDGVGRLIDFAAPQGTVEVSSFPNSP</sequence>
<evidence type="ECO:0008006" key="3">
    <source>
        <dbReference type="Google" id="ProtNLM"/>
    </source>
</evidence>
<gene>
    <name evidence="1" type="ORF">ACFSF0_03100</name>
</gene>
<evidence type="ECO:0000313" key="1">
    <source>
        <dbReference type="EMBL" id="MFD1709579.1"/>
    </source>
</evidence>